<reference evidence="5 6" key="1">
    <citation type="journal article" date="2019" name="Syst. Appl. Microbiol.">
        <title>Characterization of Bifidobacterium species in feaces of the Egyptian fruit bat: Description of B. vespertilionis sp. nov. and B. rousetti sp. nov.</title>
        <authorList>
            <person name="Modesto M."/>
            <person name="Satti M."/>
            <person name="Watanabe K."/>
            <person name="Puglisi E."/>
            <person name="Morelli L."/>
            <person name="Huang C.-H."/>
            <person name="Liou J.-S."/>
            <person name="Miyashita M."/>
            <person name="Tamura T."/>
            <person name="Saito S."/>
            <person name="Mori K."/>
            <person name="Huang L."/>
            <person name="Sciavilla P."/>
            <person name="Sandri C."/>
            <person name="Spiezio C."/>
            <person name="Vitali F."/>
            <person name="Cavalieri D."/>
            <person name="Perpetuini G."/>
            <person name="Tofalo R."/>
            <person name="Bonetti A."/>
            <person name="Arita M."/>
            <person name="Mattarelli P."/>
        </authorList>
    </citation>
    <scope>NUCLEOTIDE SEQUENCE [LARGE SCALE GENOMIC DNA]</scope>
    <source>
        <strain evidence="5 6">RST7</strain>
    </source>
</reference>
<sequence length="392" mass="42324">MHSSPTTITGVTTMIVLLLLPALTSIGIAIVPWVAGRHEVFGVTVPSDTFADARIRRYRIVFSIVVGGLGAVSVLACFVLWRLAGATMTFWCASVLSVLVMIAGFAIQQRFRRRVIAIRRERGWTTAGAKRMVIADDDMIPRPLTLWWDLVYVLVIAATIAVGYAGYDHMPQRVPIHTDAAGIVNGWADKSPSVIWFAPLTELILAAVMTGAHAAVLYAKRQVNTDSPTNPTRRYATMARAWSVYVLLVGVVTTLGIGMAIQLGTIGVLDLGLVGLTGAFAGAFALIGGIMVVLFYGQQDSHIGDGTITDDDSADDDSADGNGTDGGTMPRDEDRYWYGGIIYVNRDDPTIWVPKRFGSGWTVNMGRPAVWVGTVILLILVIALPFVFTVLL</sequence>
<comment type="caution">
    <text evidence="5">The sequence shown here is derived from an EMBL/GenBank/DDBJ whole genome shotgun (WGS) entry which is preliminary data.</text>
</comment>
<feature type="transmembrane region" description="Helical" evidence="2">
    <location>
        <begin position="239"/>
        <end position="261"/>
    </location>
</feature>
<protein>
    <submittedName>
        <fullName evidence="5">DUF1648 domain-containing protein</fullName>
    </submittedName>
</protein>
<dbReference type="Pfam" id="PF07853">
    <property type="entry name" value="DUF1648"/>
    <property type="match status" value="1"/>
</dbReference>
<organism evidence="5 6">
    <name type="scientific">Bifidobacterium tissieri</name>
    <dbReference type="NCBI Taxonomy" id="1630162"/>
    <lineage>
        <taxon>Bacteria</taxon>
        <taxon>Bacillati</taxon>
        <taxon>Actinomycetota</taxon>
        <taxon>Actinomycetes</taxon>
        <taxon>Bifidobacteriales</taxon>
        <taxon>Bifidobacteriaceae</taxon>
        <taxon>Bifidobacterium</taxon>
    </lineage>
</organism>
<feature type="compositionally biased region" description="Acidic residues" evidence="1">
    <location>
        <begin position="308"/>
        <end position="319"/>
    </location>
</feature>
<feature type="domain" description="DUF1648" evidence="3">
    <location>
        <begin position="154"/>
        <end position="200"/>
    </location>
</feature>
<feature type="transmembrane region" description="Helical" evidence="2">
    <location>
        <begin position="194"/>
        <end position="218"/>
    </location>
</feature>
<keyword evidence="2" id="KW-0812">Transmembrane</keyword>
<feature type="transmembrane region" description="Helical" evidence="2">
    <location>
        <begin position="273"/>
        <end position="296"/>
    </location>
</feature>
<dbReference type="PANTHER" id="PTHR37810">
    <property type="entry name" value="IMMUNITY PROTEIN SDPI"/>
    <property type="match status" value="1"/>
</dbReference>
<feature type="transmembrane region" description="Helical" evidence="2">
    <location>
        <begin position="88"/>
        <end position="107"/>
    </location>
</feature>
<feature type="transmembrane region" description="Helical" evidence="2">
    <location>
        <begin position="369"/>
        <end position="391"/>
    </location>
</feature>
<dbReference type="OrthoDB" id="9808690at2"/>
<feature type="domain" description="DUF5808" evidence="4">
    <location>
        <begin position="346"/>
        <end position="371"/>
    </location>
</feature>
<keyword evidence="2" id="KW-0472">Membrane</keyword>
<name>A0A5M9ZTH1_9BIFI</name>
<dbReference type="Proteomes" id="UP000412028">
    <property type="component" value="Unassembled WGS sequence"/>
</dbReference>
<gene>
    <name evidence="5" type="ORF">EMO89_04925</name>
</gene>
<accession>A0A5M9ZTH1</accession>
<dbReference type="GO" id="GO:0009636">
    <property type="term" value="P:response to toxic substance"/>
    <property type="evidence" value="ECO:0007669"/>
    <property type="project" value="TreeGrafter"/>
</dbReference>
<evidence type="ECO:0000313" key="6">
    <source>
        <dbReference type="Proteomes" id="UP000412028"/>
    </source>
</evidence>
<dbReference type="Pfam" id="PF19124">
    <property type="entry name" value="DUF5808"/>
    <property type="match status" value="1"/>
</dbReference>
<feature type="region of interest" description="Disordered" evidence="1">
    <location>
        <begin position="306"/>
        <end position="331"/>
    </location>
</feature>
<dbReference type="EMBL" id="RZUI01000004">
    <property type="protein sequence ID" value="KAA8830798.1"/>
    <property type="molecule type" value="Genomic_DNA"/>
</dbReference>
<dbReference type="AlphaFoldDB" id="A0A5M9ZTH1"/>
<feature type="transmembrane region" description="Helical" evidence="2">
    <location>
        <begin position="12"/>
        <end position="35"/>
    </location>
</feature>
<feature type="transmembrane region" description="Helical" evidence="2">
    <location>
        <begin position="146"/>
        <end position="167"/>
    </location>
</feature>
<keyword evidence="2" id="KW-1133">Transmembrane helix</keyword>
<dbReference type="InterPro" id="IPR012867">
    <property type="entry name" value="DUF1648"/>
</dbReference>
<feature type="transmembrane region" description="Helical" evidence="2">
    <location>
        <begin position="60"/>
        <end position="82"/>
    </location>
</feature>
<dbReference type="InterPro" id="IPR043831">
    <property type="entry name" value="DUF5808"/>
</dbReference>
<proteinExistence type="predicted"/>
<evidence type="ECO:0000256" key="1">
    <source>
        <dbReference type="SAM" id="MobiDB-lite"/>
    </source>
</evidence>
<dbReference type="PANTHER" id="PTHR37810:SF9">
    <property type="entry name" value="MEMBRANE PROTEIN"/>
    <property type="match status" value="1"/>
</dbReference>
<evidence type="ECO:0000259" key="4">
    <source>
        <dbReference type="Pfam" id="PF19124"/>
    </source>
</evidence>
<evidence type="ECO:0000313" key="5">
    <source>
        <dbReference type="EMBL" id="KAA8830798.1"/>
    </source>
</evidence>
<evidence type="ECO:0000256" key="2">
    <source>
        <dbReference type="SAM" id="Phobius"/>
    </source>
</evidence>
<evidence type="ECO:0000259" key="3">
    <source>
        <dbReference type="Pfam" id="PF07853"/>
    </source>
</evidence>